<evidence type="ECO:0000313" key="1">
    <source>
        <dbReference type="EMBL" id="GEB32348.1"/>
    </source>
</evidence>
<dbReference type="EMBL" id="BJMH01000007">
    <property type="protein sequence ID" value="GEB32348.1"/>
    <property type="molecule type" value="Genomic_DNA"/>
</dbReference>
<dbReference type="Proteomes" id="UP000316882">
    <property type="component" value="Unassembled WGS sequence"/>
</dbReference>
<sequence length="92" mass="10966">MDQRDSEKIIRLAREGKQISKIWEEDFPNYDYWEIYVEVHAAGERSSLGIKRMITGRLNKLQTAKKMKFYADFFFMEDTRFIKNGFIASCNV</sequence>
<protein>
    <submittedName>
        <fullName evidence="1">Uncharacterized protein</fullName>
    </submittedName>
</protein>
<comment type="caution">
    <text evidence="1">The sequence shown here is derived from an EMBL/GenBank/DDBJ whole genome shotgun (WGS) entry which is preliminary data.</text>
</comment>
<reference evidence="1 2" key="1">
    <citation type="submission" date="2019-06" db="EMBL/GenBank/DDBJ databases">
        <title>Whole genome shotgun sequence of Brevibacillus parabrevis NBRC 12334.</title>
        <authorList>
            <person name="Hosoyama A."/>
            <person name="Uohara A."/>
            <person name="Ohji S."/>
            <person name="Ichikawa N."/>
        </authorList>
    </citation>
    <scope>NUCLEOTIDE SEQUENCE [LARGE SCALE GENOMIC DNA]</scope>
    <source>
        <strain evidence="1 2">NBRC 12334</strain>
    </source>
</reference>
<gene>
    <name evidence="1" type="ORF">BPA01_19280</name>
</gene>
<proteinExistence type="predicted"/>
<keyword evidence="2" id="KW-1185">Reference proteome</keyword>
<evidence type="ECO:0000313" key="2">
    <source>
        <dbReference type="Proteomes" id="UP000316882"/>
    </source>
</evidence>
<accession>A0A4Y3PM13</accession>
<dbReference type="RefSeq" id="WP_229049908.1">
    <property type="nucleotide sequence ID" value="NZ_BJMH01000007.1"/>
</dbReference>
<organism evidence="1 2">
    <name type="scientific">Brevibacillus parabrevis</name>
    <dbReference type="NCBI Taxonomy" id="54914"/>
    <lineage>
        <taxon>Bacteria</taxon>
        <taxon>Bacillati</taxon>
        <taxon>Bacillota</taxon>
        <taxon>Bacilli</taxon>
        <taxon>Bacillales</taxon>
        <taxon>Paenibacillaceae</taxon>
        <taxon>Brevibacillus</taxon>
    </lineage>
</organism>
<name>A0A4Y3PM13_BREPA</name>
<dbReference type="AlphaFoldDB" id="A0A4Y3PM13"/>